<proteinExistence type="predicted"/>
<gene>
    <name evidence="1" type="ORF">KU75_16080</name>
</gene>
<comment type="caution">
    <text evidence="1">The sequence shown here is derived from an EMBL/GenBank/DDBJ whole genome shotgun (WGS) entry which is preliminary data.</text>
</comment>
<evidence type="ECO:0000313" key="2">
    <source>
        <dbReference type="Proteomes" id="UP000029447"/>
    </source>
</evidence>
<name>A0ABR4VMZ3_9GAMM</name>
<accession>A0ABR4VMZ3</accession>
<dbReference type="Proteomes" id="UP000029447">
    <property type="component" value="Unassembled WGS sequence"/>
</dbReference>
<organism evidence="1 2">
    <name type="scientific">Pectobacterium odoriferum</name>
    <dbReference type="NCBI Taxonomy" id="78398"/>
    <lineage>
        <taxon>Bacteria</taxon>
        <taxon>Pseudomonadati</taxon>
        <taxon>Pseudomonadota</taxon>
        <taxon>Gammaproteobacteria</taxon>
        <taxon>Enterobacterales</taxon>
        <taxon>Pectobacteriaceae</taxon>
        <taxon>Pectobacterium</taxon>
    </lineage>
</organism>
<protein>
    <submittedName>
        <fullName evidence="1">Uncharacterized protein</fullName>
    </submittedName>
</protein>
<dbReference type="EMBL" id="JQOF01000013">
    <property type="protein sequence ID" value="KGA40737.1"/>
    <property type="molecule type" value="Genomic_DNA"/>
</dbReference>
<evidence type="ECO:0000313" key="1">
    <source>
        <dbReference type="EMBL" id="KGA40737.1"/>
    </source>
</evidence>
<keyword evidence="2" id="KW-1185">Reference proteome</keyword>
<reference evidence="1 2" key="1">
    <citation type="submission" date="2014-08" db="EMBL/GenBank/DDBJ databases">
        <title>Genome sequences of NCPPB Pectobacterium isolates.</title>
        <authorList>
            <person name="Glover R.H."/>
            <person name="Sapp M."/>
            <person name="Elphinstone J."/>
        </authorList>
    </citation>
    <scope>NUCLEOTIDE SEQUENCE [LARGE SCALE GENOMIC DNA]</scope>
    <source>
        <strain evidence="1 2">NCPPB3841</strain>
    </source>
</reference>
<sequence length="94" mass="10072">MSEREPFVAILGADIDDPQGVSIHLGRGVLSSDFATLCGLAGEGDKFGGTRIPLPAGAKVDCKECRRAWEACKPYRKSDFTRMNITALKSAIGE</sequence>